<dbReference type="EMBL" id="JABFAC010000008">
    <property type="protein sequence ID" value="MBA0621953.1"/>
    <property type="molecule type" value="Genomic_DNA"/>
</dbReference>
<comment type="caution">
    <text evidence="1">The sequence shown here is derived from an EMBL/GenBank/DDBJ whole genome shotgun (WGS) entry which is preliminary data.</text>
</comment>
<proteinExistence type="predicted"/>
<accession>A0A7J8S7T9</accession>
<keyword evidence="2" id="KW-1185">Reference proteome</keyword>
<evidence type="ECO:0000313" key="1">
    <source>
        <dbReference type="EMBL" id="MBA0621953.1"/>
    </source>
</evidence>
<name>A0A7J8S7T9_GOSDV</name>
<reference evidence="1 2" key="1">
    <citation type="journal article" date="2019" name="Genome Biol. Evol.">
        <title>Insights into the evolution of the New World diploid cottons (Gossypium, subgenus Houzingenia) based on genome sequencing.</title>
        <authorList>
            <person name="Grover C.E."/>
            <person name="Arick M.A. 2nd"/>
            <person name="Thrash A."/>
            <person name="Conover J.L."/>
            <person name="Sanders W.S."/>
            <person name="Peterson D.G."/>
            <person name="Frelichowski J.E."/>
            <person name="Scheffler J.A."/>
            <person name="Scheffler B.E."/>
            <person name="Wendel J.F."/>
        </authorList>
    </citation>
    <scope>NUCLEOTIDE SEQUENCE [LARGE SCALE GENOMIC DNA]</scope>
    <source>
        <strain evidence="1">27</strain>
        <tissue evidence="1">Leaf</tissue>
    </source>
</reference>
<evidence type="ECO:0000313" key="2">
    <source>
        <dbReference type="Proteomes" id="UP000593561"/>
    </source>
</evidence>
<dbReference type="Proteomes" id="UP000593561">
    <property type="component" value="Unassembled WGS sequence"/>
</dbReference>
<gene>
    <name evidence="1" type="ORF">Godav_007529</name>
</gene>
<dbReference type="AlphaFoldDB" id="A0A7J8S7T9"/>
<organism evidence="1 2">
    <name type="scientific">Gossypium davidsonii</name>
    <name type="common">Davidson's cotton</name>
    <name type="synonym">Gossypium klotzschianum subsp. davidsonii</name>
    <dbReference type="NCBI Taxonomy" id="34287"/>
    <lineage>
        <taxon>Eukaryota</taxon>
        <taxon>Viridiplantae</taxon>
        <taxon>Streptophyta</taxon>
        <taxon>Embryophyta</taxon>
        <taxon>Tracheophyta</taxon>
        <taxon>Spermatophyta</taxon>
        <taxon>Magnoliopsida</taxon>
        <taxon>eudicotyledons</taxon>
        <taxon>Gunneridae</taxon>
        <taxon>Pentapetalae</taxon>
        <taxon>rosids</taxon>
        <taxon>malvids</taxon>
        <taxon>Malvales</taxon>
        <taxon>Malvaceae</taxon>
        <taxon>Malvoideae</taxon>
        <taxon>Gossypium</taxon>
    </lineage>
</organism>
<protein>
    <submittedName>
        <fullName evidence="1">Uncharacterized protein</fullName>
    </submittedName>
</protein>
<sequence>MEYLSRVRVNCRFNLKLDFIYKRTKRKKERDRSVKDLEICESWSEMASTERWLSETQHWLIDVGNPGLAGLGAIVRDPNGYELSKLTVR</sequence>